<dbReference type="OrthoDB" id="7467377at2759"/>
<organism evidence="2 3">
    <name type="scientific">Allacma fusca</name>
    <dbReference type="NCBI Taxonomy" id="39272"/>
    <lineage>
        <taxon>Eukaryota</taxon>
        <taxon>Metazoa</taxon>
        <taxon>Ecdysozoa</taxon>
        <taxon>Arthropoda</taxon>
        <taxon>Hexapoda</taxon>
        <taxon>Collembola</taxon>
        <taxon>Symphypleona</taxon>
        <taxon>Sminthuridae</taxon>
        <taxon>Allacma</taxon>
    </lineage>
</organism>
<dbReference type="Proteomes" id="UP000708208">
    <property type="component" value="Unassembled WGS sequence"/>
</dbReference>
<reference evidence="2" key="1">
    <citation type="submission" date="2021-06" db="EMBL/GenBank/DDBJ databases">
        <authorList>
            <person name="Hodson N. C."/>
            <person name="Mongue J. A."/>
            <person name="Jaron S. K."/>
        </authorList>
    </citation>
    <scope>NUCLEOTIDE SEQUENCE</scope>
</reference>
<sequence length="143" mass="16215">MELIRGGSVLTTILPFLFLLFNSGNAIKCYQCVERPQSHESHLSCSYFDKSRKFHADCEHSTFCMKRASYLELNNGSLISIHVHKCADQAQKTVIEDENGNFNWGKIIHKCSITQSNVTMCPNWVAKCSISFDLITKTQSCED</sequence>
<dbReference type="EMBL" id="CAJVCH010102291">
    <property type="protein sequence ID" value="CAG7723754.1"/>
    <property type="molecule type" value="Genomic_DNA"/>
</dbReference>
<evidence type="ECO:0000313" key="3">
    <source>
        <dbReference type="Proteomes" id="UP000708208"/>
    </source>
</evidence>
<evidence type="ECO:0008006" key="4">
    <source>
        <dbReference type="Google" id="ProtNLM"/>
    </source>
</evidence>
<proteinExistence type="predicted"/>
<comment type="caution">
    <text evidence="2">The sequence shown here is derived from an EMBL/GenBank/DDBJ whole genome shotgun (WGS) entry which is preliminary data.</text>
</comment>
<feature type="chain" id="PRO_5035160749" description="Protein quiver" evidence="1">
    <location>
        <begin position="27"/>
        <end position="143"/>
    </location>
</feature>
<keyword evidence="1" id="KW-0732">Signal</keyword>
<feature type="signal peptide" evidence="1">
    <location>
        <begin position="1"/>
        <end position="26"/>
    </location>
</feature>
<evidence type="ECO:0000256" key="1">
    <source>
        <dbReference type="SAM" id="SignalP"/>
    </source>
</evidence>
<gene>
    <name evidence="2" type="ORF">AFUS01_LOCUS12820</name>
</gene>
<evidence type="ECO:0000313" key="2">
    <source>
        <dbReference type="EMBL" id="CAG7723754.1"/>
    </source>
</evidence>
<dbReference type="AlphaFoldDB" id="A0A8J2NXG2"/>
<keyword evidence="3" id="KW-1185">Reference proteome</keyword>
<name>A0A8J2NXG2_9HEXA</name>
<accession>A0A8J2NXG2</accession>
<protein>
    <recommendedName>
        <fullName evidence="4">Protein quiver</fullName>
    </recommendedName>
</protein>